<accession>A0A9Q3P861</accession>
<dbReference type="Proteomes" id="UP000765509">
    <property type="component" value="Unassembled WGS sequence"/>
</dbReference>
<protein>
    <submittedName>
        <fullName evidence="2">Uncharacterized protein</fullName>
    </submittedName>
</protein>
<evidence type="ECO:0000313" key="3">
    <source>
        <dbReference type="Proteomes" id="UP000765509"/>
    </source>
</evidence>
<evidence type="ECO:0000256" key="1">
    <source>
        <dbReference type="SAM" id="MobiDB-lite"/>
    </source>
</evidence>
<proteinExistence type="predicted"/>
<feature type="compositionally biased region" description="Polar residues" evidence="1">
    <location>
        <begin position="7"/>
        <end position="20"/>
    </location>
</feature>
<dbReference type="OrthoDB" id="3356549at2759"/>
<keyword evidence="3" id="KW-1185">Reference proteome</keyword>
<sequence>MGCDRSGTPNPHKNTSKTVTSPNIDFPFRLHFRKYANITTWTLQVKNPEHSHDATLNIMTPPSFRKLNYQKTSQIAHLSESLLIPRQIKPQLFSQRESDMPIVLQDIYNQVKKIKKDNLQVRRPIDTLIDNLK</sequence>
<dbReference type="AlphaFoldDB" id="A0A9Q3P861"/>
<reference evidence="2" key="1">
    <citation type="submission" date="2021-03" db="EMBL/GenBank/DDBJ databases">
        <title>Draft genome sequence of rust myrtle Austropuccinia psidii MF-1, a brazilian biotype.</title>
        <authorList>
            <person name="Quecine M.C."/>
            <person name="Pachon D.M.R."/>
            <person name="Bonatelli M.L."/>
            <person name="Correr F.H."/>
            <person name="Franceschini L.M."/>
            <person name="Leite T.F."/>
            <person name="Margarido G.R.A."/>
            <person name="Almeida C.A."/>
            <person name="Ferrarezi J.A."/>
            <person name="Labate C.A."/>
        </authorList>
    </citation>
    <scope>NUCLEOTIDE SEQUENCE</scope>
    <source>
        <strain evidence="2">MF-1</strain>
    </source>
</reference>
<dbReference type="EMBL" id="AVOT02057689">
    <property type="protein sequence ID" value="MBW0551750.1"/>
    <property type="molecule type" value="Genomic_DNA"/>
</dbReference>
<organism evidence="2 3">
    <name type="scientific">Austropuccinia psidii MF-1</name>
    <dbReference type="NCBI Taxonomy" id="1389203"/>
    <lineage>
        <taxon>Eukaryota</taxon>
        <taxon>Fungi</taxon>
        <taxon>Dikarya</taxon>
        <taxon>Basidiomycota</taxon>
        <taxon>Pucciniomycotina</taxon>
        <taxon>Pucciniomycetes</taxon>
        <taxon>Pucciniales</taxon>
        <taxon>Sphaerophragmiaceae</taxon>
        <taxon>Austropuccinia</taxon>
    </lineage>
</organism>
<comment type="caution">
    <text evidence="2">The sequence shown here is derived from an EMBL/GenBank/DDBJ whole genome shotgun (WGS) entry which is preliminary data.</text>
</comment>
<evidence type="ECO:0000313" key="2">
    <source>
        <dbReference type="EMBL" id="MBW0551750.1"/>
    </source>
</evidence>
<gene>
    <name evidence="2" type="ORF">O181_091465</name>
</gene>
<name>A0A9Q3P861_9BASI</name>
<feature type="region of interest" description="Disordered" evidence="1">
    <location>
        <begin position="1"/>
        <end position="20"/>
    </location>
</feature>